<evidence type="ECO:0000256" key="2">
    <source>
        <dbReference type="SAM" id="MobiDB-lite"/>
    </source>
</evidence>
<dbReference type="GO" id="GO:0003677">
    <property type="term" value="F:DNA binding"/>
    <property type="evidence" value="ECO:0007669"/>
    <property type="project" value="UniProtKB-KW"/>
</dbReference>
<dbReference type="SUPFAM" id="SSF46894">
    <property type="entry name" value="C-terminal effector domain of the bipartite response regulators"/>
    <property type="match status" value="1"/>
</dbReference>
<dbReference type="Pfam" id="PF00196">
    <property type="entry name" value="GerE"/>
    <property type="match status" value="1"/>
</dbReference>
<proteinExistence type="predicted"/>
<organism evidence="4 5">
    <name type="scientific">Pseudonocardia hierapolitana</name>
    <dbReference type="NCBI Taxonomy" id="1128676"/>
    <lineage>
        <taxon>Bacteria</taxon>
        <taxon>Bacillati</taxon>
        <taxon>Actinomycetota</taxon>
        <taxon>Actinomycetes</taxon>
        <taxon>Pseudonocardiales</taxon>
        <taxon>Pseudonocardiaceae</taxon>
        <taxon>Pseudonocardia</taxon>
    </lineage>
</organism>
<dbReference type="PROSITE" id="PS50043">
    <property type="entry name" value="HTH_LUXR_2"/>
    <property type="match status" value="1"/>
</dbReference>
<dbReference type="PANTHER" id="PTHR43214">
    <property type="entry name" value="TWO-COMPONENT RESPONSE REGULATOR"/>
    <property type="match status" value="1"/>
</dbReference>
<accession>A0A561SX87</accession>
<evidence type="ECO:0000259" key="3">
    <source>
        <dbReference type="PROSITE" id="PS50043"/>
    </source>
</evidence>
<dbReference type="CDD" id="cd06170">
    <property type="entry name" value="LuxR_C_like"/>
    <property type="match status" value="1"/>
</dbReference>
<dbReference type="AlphaFoldDB" id="A0A561SX87"/>
<dbReference type="Proteomes" id="UP000321261">
    <property type="component" value="Unassembled WGS sequence"/>
</dbReference>
<feature type="region of interest" description="Disordered" evidence="2">
    <location>
        <begin position="390"/>
        <end position="409"/>
    </location>
</feature>
<gene>
    <name evidence="4" type="ORF">FHX44_115415</name>
</gene>
<dbReference type="InterPro" id="IPR036388">
    <property type="entry name" value="WH-like_DNA-bd_sf"/>
</dbReference>
<feature type="compositionally biased region" description="Basic and acidic residues" evidence="2">
    <location>
        <begin position="397"/>
        <end position="409"/>
    </location>
</feature>
<dbReference type="SMART" id="SM00421">
    <property type="entry name" value="HTH_LUXR"/>
    <property type="match status" value="1"/>
</dbReference>
<feature type="domain" description="HTH luxR-type" evidence="3">
    <location>
        <begin position="401"/>
        <end position="466"/>
    </location>
</feature>
<dbReference type="InterPro" id="IPR016032">
    <property type="entry name" value="Sig_transdc_resp-reg_C-effctor"/>
</dbReference>
<reference evidence="4 5" key="1">
    <citation type="submission" date="2019-06" db="EMBL/GenBank/DDBJ databases">
        <title>Sequencing the genomes of 1000 actinobacteria strains.</title>
        <authorList>
            <person name="Klenk H.-P."/>
        </authorList>
    </citation>
    <scope>NUCLEOTIDE SEQUENCE [LARGE SCALE GENOMIC DNA]</scope>
    <source>
        <strain evidence="4 5">DSM 45671</strain>
    </source>
</reference>
<sequence>MNDAALAERAWRAGDAIAAIAAADRALAAATEPRAAGVAAAAAAADGALGDATARWRGVAEMVDGVAAVEARGRAALTAALAGDRDAAAAELGRARGGLAHPAPRGVAVLLNGVQAVLDAVGGDLAGAATRLAGLAAATVPPDPFAVEPWPDLAVEVVLASGDDDTARAMLAAHDSPPGLRRLLLAAWLDLRAGRFAEARAGLAAAAGRPALRRDALLAAAVSAGLARRTTDPALVARTWHRIAPVVAGADVEILLVDVWGELSVSAATVAAPAAAAIAAGIDGVIERAGRPAWAVASGSWWQVQRAAATGSACAAPATIPGGSAYLDATAAGVRAWVEVLGGRVDPTAVREAGDRLVAAGRPWEAAALCAAAARRTDDPAATRELLGAGRGWRGRGGRDRGAGPDGLSEREREIGRLILDGHTHREIGARLYISPKTVEQHVARLRQKLSVAGRAELMSALRSRL</sequence>
<dbReference type="GO" id="GO:0006355">
    <property type="term" value="P:regulation of DNA-templated transcription"/>
    <property type="evidence" value="ECO:0007669"/>
    <property type="project" value="InterPro"/>
</dbReference>
<dbReference type="OrthoDB" id="4811808at2"/>
<evidence type="ECO:0000313" key="5">
    <source>
        <dbReference type="Proteomes" id="UP000321261"/>
    </source>
</evidence>
<comment type="caution">
    <text evidence="4">The sequence shown here is derived from an EMBL/GenBank/DDBJ whole genome shotgun (WGS) entry which is preliminary data.</text>
</comment>
<keyword evidence="1" id="KW-0238">DNA-binding</keyword>
<evidence type="ECO:0000256" key="1">
    <source>
        <dbReference type="ARBA" id="ARBA00023125"/>
    </source>
</evidence>
<dbReference type="PRINTS" id="PR00038">
    <property type="entry name" value="HTHLUXR"/>
</dbReference>
<dbReference type="RefSeq" id="WP_147258335.1">
    <property type="nucleotide sequence ID" value="NZ_VIWU01000001.1"/>
</dbReference>
<keyword evidence="5" id="KW-1185">Reference proteome</keyword>
<dbReference type="InterPro" id="IPR039420">
    <property type="entry name" value="WalR-like"/>
</dbReference>
<evidence type="ECO:0000313" key="4">
    <source>
        <dbReference type="EMBL" id="TWF79482.1"/>
    </source>
</evidence>
<name>A0A561SX87_9PSEU</name>
<dbReference type="EMBL" id="VIWU01000001">
    <property type="protein sequence ID" value="TWF79482.1"/>
    <property type="molecule type" value="Genomic_DNA"/>
</dbReference>
<dbReference type="Gene3D" id="1.10.10.10">
    <property type="entry name" value="Winged helix-like DNA-binding domain superfamily/Winged helix DNA-binding domain"/>
    <property type="match status" value="1"/>
</dbReference>
<protein>
    <submittedName>
        <fullName evidence="4">Regulatory LuxR family protein</fullName>
    </submittedName>
</protein>
<dbReference type="InterPro" id="IPR000792">
    <property type="entry name" value="Tscrpt_reg_LuxR_C"/>
</dbReference>